<dbReference type="PANTHER" id="PTHR22916:SF3">
    <property type="entry name" value="UDP-GLCNAC:BETAGAL BETA-1,3-N-ACETYLGLUCOSAMINYLTRANSFERASE-LIKE PROTEIN 1"/>
    <property type="match status" value="1"/>
</dbReference>
<dbReference type="GO" id="GO:0016758">
    <property type="term" value="F:hexosyltransferase activity"/>
    <property type="evidence" value="ECO:0007669"/>
    <property type="project" value="UniProtKB-ARBA"/>
</dbReference>
<reference evidence="2" key="1">
    <citation type="journal article" date="2014" name="Int. J. Syst. Evol. Microbiol.">
        <title>Complete genome sequence of Corynebacterium casei LMG S-19264T (=DSM 44701T), isolated from a smear-ripened cheese.</title>
        <authorList>
            <consortium name="US DOE Joint Genome Institute (JGI-PGF)"/>
            <person name="Walter F."/>
            <person name="Albersmeier A."/>
            <person name="Kalinowski J."/>
            <person name="Ruckert C."/>
        </authorList>
    </citation>
    <scope>NUCLEOTIDE SEQUENCE</scope>
    <source>
        <strain evidence="2">KCTC 12113</strain>
    </source>
</reference>
<evidence type="ECO:0000259" key="1">
    <source>
        <dbReference type="Pfam" id="PF00535"/>
    </source>
</evidence>
<reference evidence="2" key="2">
    <citation type="submission" date="2020-09" db="EMBL/GenBank/DDBJ databases">
        <authorList>
            <person name="Sun Q."/>
            <person name="Kim S."/>
        </authorList>
    </citation>
    <scope>NUCLEOTIDE SEQUENCE</scope>
    <source>
        <strain evidence="2">KCTC 12113</strain>
    </source>
</reference>
<dbReference type="CDD" id="cd00761">
    <property type="entry name" value="Glyco_tranf_GTA_type"/>
    <property type="match status" value="1"/>
</dbReference>
<dbReference type="AlphaFoldDB" id="A0A918ILF8"/>
<name>A0A918ILF8_9FLAO</name>
<dbReference type="EMBL" id="BMWP01000001">
    <property type="protein sequence ID" value="GGW22053.1"/>
    <property type="molecule type" value="Genomic_DNA"/>
</dbReference>
<proteinExistence type="predicted"/>
<evidence type="ECO:0000313" key="2">
    <source>
        <dbReference type="EMBL" id="GGW22053.1"/>
    </source>
</evidence>
<keyword evidence="3" id="KW-1185">Reference proteome</keyword>
<sequence length="265" mass="31142">MFSIIIPLYNKELSIYNTIQSVLNQTFEEFEIVIVNDGSTDKSVNIVEGFKDKRIRLIPQKNQGVSAARNTGIKEAKYEWIAFLDADDLWMAHHLETLKKMIIVYPYLKVFSTSYILSNKTLPRKEDNSILVIKDYFKEVFKFHFFWTSVTCIHNSVFNSIGTFNINLSRGEDLELWARIGRKYEFGRSKRITAIYRMDAENKISVGKSKYNKSFLSVINLNGTYGYERRYLKKLLFQRIKTNIKTYDLKGLINIVVKQKFELFK</sequence>
<dbReference type="PANTHER" id="PTHR22916">
    <property type="entry name" value="GLYCOSYLTRANSFERASE"/>
    <property type="match status" value="1"/>
</dbReference>
<gene>
    <name evidence="2" type="ORF">GCM10007383_01340</name>
</gene>
<keyword evidence="2" id="KW-0808">Transferase</keyword>
<dbReference type="Proteomes" id="UP000634668">
    <property type="component" value="Unassembled WGS sequence"/>
</dbReference>
<dbReference type="InterPro" id="IPR001173">
    <property type="entry name" value="Glyco_trans_2-like"/>
</dbReference>
<organism evidence="2 3">
    <name type="scientific">Arenibacter certesii</name>
    <dbReference type="NCBI Taxonomy" id="228955"/>
    <lineage>
        <taxon>Bacteria</taxon>
        <taxon>Pseudomonadati</taxon>
        <taxon>Bacteroidota</taxon>
        <taxon>Flavobacteriia</taxon>
        <taxon>Flavobacteriales</taxon>
        <taxon>Flavobacteriaceae</taxon>
        <taxon>Arenibacter</taxon>
    </lineage>
</organism>
<accession>A0A918ILF8</accession>
<dbReference type="Pfam" id="PF00535">
    <property type="entry name" value="Glycos_transf_2"/>
    <property type="match status" value="1"/>
</dbReference>
<comment type="caution">
    <text evidence="2">The sequence shown here is derived from an EMBL/GenBank/DDBJ whole genome shotgun (WGS) entry which is preliminary data.</text>
</comment>
<dbReference type="RefSeq" id="WP_051315795.1">
    <property type="nucleotide sequence ID" value="NZ_BMWP01000001.1"/>
</dbReference>
<dbReference type="Gene3D" id="3.90.550.10">
    <property type="entry name" value="Spore Coat Polysaccharide Biosynthesis Protein SpsA, Chain A"/>
    <property type="match status" value="1"/>
</dbReference>
<feature type="domain" description="Glycosyltransferase 2-like" evidence="1">
    <location>
        <begin position="3"/>
        <end position="156"/>
    </location>
</feature>
<dbReference type="SUPFAM" id="SSF53448">
    <property type="entry name" value="Nucleotide-diphospho-sugar transferases"/>
    <property type="match status" value="1"/>
</dbReference>
<protein>
    <submittedName>
        <fullName evidence="2">Glycosyl transferase</fullName>
    </submittedName>
</protein>
<dbReference type="InterPro" id="IPR029044">
    <property type="entry name" value="Nucleotide-diphossugar_trans"/>
</dbReference>
<evidence type="ECO:0000313" key="3">
    <source>
        <dbReference type="Proteomes" id="UP000634668"/>
    </source>
</evidence>